<comment type="subcellular location">
    <subcellularLocation>
        <location evidence="1">Membrane</location>
        <topology evidence="1">Multi-pass membrane protein</topology>
    </subcellularLocation>
</comment>
<feature type="transmembrane region" description="Helical" evidence="4">
    <location>
        <begin position="456"/>
        <end position="481"/>
    </location>
</feature>
<feature type="compositionally biased region" description="Basic and acidic residues" evidence="3">
    <location>
        <begin position="45"/>
        <end position="60"/>
    </location>
</feature>
<accession>A0A139B0Q4</accession>
<feature type="transmembrane region" description="Helical" evidence="4">
    <location>
        <begin position="247"/>
        <end position="266"/>
    </location>
</feature>
<dbReference type="PROSITE" id="PS50850">
    <property type="entry name" value="MFS"/>
    <property type="match status" value="1"/>
</dbReference>
<reference evidence="6 7" key="1">
    <citation type="journal article" date="2015" name="Genome Biol. Evol.">
        <title>Phylogenomic analyses indicate that early fungi evolved digesting cell walls of algal ancestors of land plants.</title>
        <authorList>
            <person name="Chang Y."/>
            <person name="Wang S."/>
            <person name="Sekimoto S."/>
            <person name="Aerts A.L."/>
            <person name="Choi C."/>
            <person name="Clum A."/>
            <person name="LaButti K.M."/>
            <person name="Lindquist E.A."/>
            <person name="Yee Ngan C."/>
            <person name="Ohm R.A."/>
            <person name="Salamov A.A."/>
            <person name="Grigoriev I.V."/>
            <person name="Spatafora J.W."/>
            <person name="Berbee M.L."/>
        </authorList>
    </citation>
    <scope>NUCLEOTIDE SEQUENCE [LARGE SCALE GENOMIC DNA]</scope>
    <source>
        <strain evidence="6 7">JEL478</strain>
    </source>
</reference>
<evidence type="ECO:0000256" key="2">
    <source>
        <dbReference type="ARBA" id="ARBA00006727"/>
    </source>
</evidence>
<comment type="similarity">
    <text evidence="2">Belongs to the major facilitator superfamily. Monocarboxylate porter (TC 2.A.1.13) family.</text>
</comment>
<dbReference type="Proteomes" id="UP000070544">
    <property type="component" value="Unassembled WGS sequence"/>
</dbReference>
<dbReference type="STRING" id="1344416.A0A139B0Q4"/>
<protein>
    <submittedName>
        <fullName evidence="6">MFS general substrate transporter</fullName>
    </submittedName>
</protein>
<dbReference type="GO" id="GO:0016020">
    <property type="term" value="C:membrane"/>
    <property type="evidence" value="ECO:0007669"/>
    <property type="project" value="UniProtKB-SubCell"/>
</dbReference>
<feature type="transmembrane region" description="Helical" evidence="4">
    <location>
        <begin position="181"/>
        <end position="203"/>
    </location>
</feature>
<dbReference type="InterPro" id="IPR036259">
    <property type="entry name" value="MFS_trans_sf"/>
</dbReference>
<feature type="transmembrane region" description="Helical" evidence="4">
    <location>
        <begin position="378"/>
        <end position="401"/>
    </location>
</feature>
<keyword evidence="7" id="KW-1185">Reference proteome</keyword>
<evidence type="ECO:0000256" key="4">
    <source>
        <dbReference type="SAM" id="Phobius"/>
    </source>
</evidence>
<sequence>MQTSEPPSDSTPDTSSQLLPVVSEKPRSKVSFRNTEGAEDEESDPDKKSETQKPEDDHSGAHLGRRRGSVRRESLAGLGPPPDGGYGWIMVMCGVITMIFVGGRDWSFGVYQRYYTQEKIFEGSTNQQIAFVGSASLGAWGVTGLFIGRVADKYGFRLVGFVGAFLYALTGVLAAQCNAVWQLMLSQGLLGGIATSCAFYSIIPVLPQYFEKRRGMAVGMAVSGVGLGGFLMAPWTQAILDTLGWRWALRIVHITGGVCLLVSTLLNRPRYPRLSASARFDRSDINLPFFLLFGSMLALNFGFFVLQYYVPSYATNLGYTPQQASLILSFINIAAFLGRILQGAGSDFIGPSLSLTLCFVISSLVYFVWWPFSKTYGALVGAGVVFGAFGGGYPSLVPVVVGDMYGSRKSATMLGLAYGGLIPGSFLGTVLGGRLIDNSGGSDLAGADPDVIVHTYLPAMMYGGSCMLLSAVLAGALTIVLRQRARRDNATATPIITA</sequence>
<feature type="region of interest" description="Disordered" evidence="3">
    <location>
        <begin position="1"/>
        <end position="78"/>
    </location>
</feature>
<keyword evidence="4" id="KW-0472">Membrane</keyword>
<feature type="compositionally biased region" description="Low complexity" evidence="3">
    <location>
        <begin position="1"/>
        <end position="16"/>
    </location>
</feature>
<evidence type="ECO:0000313" key="7">
    <source>
        <dbReference type="Proteomes" id="UP000070544"/>
    </source>
</evidence>
<dbReference type="Gene3D" id="1.20.1250.20">
    <property type="entry name" value="MFS general substrate transporter like domains"/>
    <property type="match status" value="2"/>
</dbReference>
<evidence type="ECO:0000256" key="3">
    <source>
        <dbReference type="SAM" id="MobiDB-lite"/>
    </source>
</evidence>
<dbReference type="SUPFAM" id="SSF103473">
    <property type="entry name" value="MFS general substrate transporter"/>
    <property type="match status" value="1"/>
</dbReference>
<dbReference type="AlphaFoldDB" id="A0A139B0Q4"/>
<feature type="transmembrane region" description="Helical" evidence="4">
    <location>
        <begin position="154"/>
        <end position="175"/>
    </location>
</feature>
<feature type="transmembrane region" description="Helical" evidence="4">
    <location>
        <begin position="353"/>
        <end position="372"/>
    </location>
</feature>
<feature type="transmembrane region" description="Helical" evidence="4">
    <location>
        <begin position="413"/>
        <end position="436"/>
    </location>
</feature>
<dbReference type="InterPro" id="IPR020846">
    <property type="entry name" value="MFS_dom"/>
</dbReference>
<evidence type="ECO:0000313" key="6">
    <source>
        <dbReference type="EMBL" id="KXS22383.1"/>
    </source>
</evidence>
<dbReference type="OMA" id="SHIVEEG"/>
<feature type="transmembrane region" description="Helical" evidence="4">
    <location>
        <begin position="287"/>
        <end position="310"/>
    </location>
</feature>
<evidence type="ECO:0000259" key="5">
    <source>
        <dbReference type="PROSITE" id="PS50850"/>
    </source>
</evidence>
<dbReference type="Pfam" id="PF07690">
    <property type="entry name" value="MFS_1"/>
    <property type="match status" value="1"/>
</dbReference>
<organism evidence="6 7">
    <name type="scientific">Gonapodya prolifera (strain JEL478)</name>
    <name type="common">Monoblepharis prolifera</name>
    <dbReference type="NCBI Taxonomy" id="1344416"/>
    <lineage>
        <taxon>Eukaryota</taxon>
        <taxon>Fungi</taxon>
        <taxon>Fungi incertae sedis</taxon>
        <taxon>Chytridiomycota</taxon>
        <taxon>Chytridiomycota incertae sedis</taxon>
        <taxon>Monoblepharidomycetes</taxon>
        <taxon>Monoblepharidales</taxon>
        <taxon>Gonapodyaceae</taxon>
        <taxon>Gonapodya</taxon>
    </lineage>
</organism>
<feature type="domain" description="Major facilitator superfamily (MFS) profile" evidence="5">
    <location>
        <begin position="91"/>
        <end position="488"/>
    </location>
</feature>
<feature type="transmembrane region" description="Helical" evidence="4">
    <location>
        <begin position="215"/>
        <end position="235"/>
    </location>
</feature>
<name>A0A139B0Q4_GONPJ</name>
<dbReference type="InterPro" id="IPR050327">
    <property type="entry name" value="Proton-linked_MCT"/>
</dbReference>
<dbReference type="InterPro" id="IPR011701">
    <property type="entry name" value="MFS"/>
</dbReference>
<proteinExistence type="inferred from homology"/>
<evidence type="ECO:0000256" key="1">
    <source>
        <dbReference type="ARBA" id="ARBA00004141"/>
    </source>
</evidence>
<dbReference type="PANTHER" id="PTHR11360">
    <property type="entry name" value="MONOCARBOXYLATE TRANSPORTER"/>
    <property type="match status" value="1"/>
</dbReference>
<keyword evidence="4" id="KW-1133">Transmembrane helix</keyword>
<dbReference type="EMBL" id="KQ965731">
    <property type="protein sequence ID" value="KXS22383.1"/>
    <property type="molecule type" value="Genomic_DNA"/>
</dbReference>
<feature type="transmembrane region" description="Helical" evidence="4">
    <location>
        <begin position="322"/>
        <end position="341"/>
    </location>
</feature>
<dbReference type="OrthoDB" id="2213137at2759"/>
<dbReference type="GO" id="GO:0022857">
    <property type="term" value="F:transmembrane transporter activity"/>
    <property type="evidence" value="ECO:0007669"/>
    <property type="project" value="InterPro"/>
</dbReference>
<dbReference type="PANTHER" id="PTHR11360:SF284">
    <property type="entry name" value="EG:103B4.3 PROTEIN-RELATED"/>
    <property type="match status" value="1"/>
</dbReference>
<keyword evidence="4" id="KW-0812">Transmembrane</keyword>
<gene>
    <name evidence="6" type="ORF">M427DRAFT_130079</name>
</gene>
<feature type="transmembrane region" description="Helical" evidence="4">
    <location>
        <begin position="85"/>
        <end position="103"/>
    </location>
</feature>